<organism evidence="2 3">
    <name type="scientific">Gymnopilus junonius</name>
    <name type="common">Spectacular rustgill mushroom</name>
    <name type="synonym">Gymnopilus spectabilis subsp. junonius</name>
    <dbReference type="NCBI Taxonomy" id="109634"/>
    <lineage>
        <taxon>Eukaryota</taxon>
        <taxon>Fungi</taxon>
        <taxon>Dikarya</taxon>
        <taxon>Basidiomycota</taxon>
        <taxon>Agaricomycotina</taxon>
        <taxon>Agaricomycetes</taxon>
        <taxon>Agaricomycetidae</taxon>
        <taxon>Agaricales</taxon>
        <taxon>Agaricineae</taxon>
        <taxon>Hymenogastraceae</taxon>
        <taxon>Gymnopilus</taxon>
    </lineage>
</organism>
<evidence type="ECO:0000313" key="2">
    <source>
        <dbReference type="EMBL" id="KAF8902946.1"/>
    </source>
</evidence>
<proteinExistence type="predicted"/>
<keyword evidence="3" id="KW-1185">Reference proteome</keyword>
<protein>
    <submittedName>
        <fullName evidence="2">Uncharacterized protein</fullName>
    </submittedName>
</protein>
<name>A0A9P5TNK8_GYMJU</name>
<feature type="compositionally biased region" description="Basic and acidic residues" evidence="1">
    <location>
        <begin position="11"/>
        <end position="31"/>
    </location>
</feature>
<evidence type="ECO:0000313" key="3">
    <source>
        <dbReference type="Proteomes" id="UP000724874"/>
    </source>
</evidence>
<accession>A0A9P5TNK8</accession>
<gene>
    <name evidence="2" type="ORF">CPB84DRAFT_1846075</name>
</gene>
<dbReference type="OrthoDB" id="3112423at2759"/>
<reference evidence="2" key="1">
    <citation type="submission" date="2020-11" db="EMBL/GenBank/DDBJ databases">
        <authorList>
            <consortium name="DOE Joint Genome Institute"/>
            <person name="Ahrendt S."/>
            <person name="Riley R."/>
            <person name="Andreopoulos W."/>
            <person name="LaButti K."/>
            <person name="Pangilinan J."/>
            <person name="Ruiz-duenas F.J."/>
            <person name="Barrasa J.M."/>
            <person name="Sanchez-Garcia M."/>
            <person name="Camarero S."/>
            <person name="Miyauchi S."/>
            <person name="Serrano A."/>
            <person name="Linde D."/>
            <person name="Babiker R."/>
            <person name="Drula E."/>
            <person name="Ayuso-Fernandez I."/>
            <person name="Pacheco R."/>
            <person name="Padilla G."/>
            <person name="Ferreira P."/>
            <person name="Barriuso J."/>
            <person name="Kellner H."/>
            <person name="Castanera R."/>
            <person name="Alfaro M."/>
            <person name="Ramirez L."/>
            <person name="Pisabarro A.G."/>
            <person name="Kuo A."/>
            <person name="Tritt A."/>
            <person name="Lipzen A."/>
            <person name="He G."/>
            <person name="Yan M."/>
            <person name="Ng V."/>
            <person name="Cullen D."/>
            <person name="Martin F."/>
            <person name="Rosso M.-N."/>
            <person name="Henrissat B."/>
            <person name="Hibbett D."/>
            <person name="Martinez A.T."/>
            <person name="Grigoriev I.V."/>
        </authorList>
    </citation>
    <scope>NUCLEOTIDE SEQUENCE</scope>
    <source>
        <strain evidence="2">AH 44721</strain>
    </source>
</reference>
<evidence type="ECO:0000256" key="1">
    <source>
        <dbReference type="SAM" id="MobiDB-lite"/>
    </source>
</evidence>
<dbReference type="EMBL" id="JADNYJ010000033">
    <property type="protein sequence ID" value="KAF8902946.1"/>
    <property type="molecule type" value="Genomic_DNA"/>
</dbReference>
<feature type="region of interest" description="Disordered" evidence="1">
    <location>
        <begin position="1"/>
        <end position="62"/>
    </location>
</feature>
<comment type="caution">
    <text evidence="2">The sequence shown here is derived from an EMBL/GenBank/DDBJ whole genome shotgun (WGS) entry which is preliminary data.</text>
</comment>
<dbReference type="AlphaFoldDB" id="A0A9P5TNK8"/>
<sequence length="62" mass="6808">MSEPNQQLASADDHEFYFSESDKAPIPKNVDKPLILEPRSDIRGDTSSLPAAGRPQRAKNLG</sequence>
<dbReference type="Proteomes" id="UP000724874">
    <property type="component" value="Unassembled WGS sequence"/>
</dbReference>